<dbReference type="GO" id="GO:0046872">
    <property type="term" value="F:metal ion binding"/>
    <property type="evidence" value="ECO:0007669"/>
    <property type="project" value="InterPro"/>
</dbReference>
<dbReference type="SMART" id="SM00513">
    <property type="entry name" value="SAP"/>
    <property type="match status" value="4"/>
</dbReference>
<protein>
    <recommendedName>
        <fullName evidence="7">SAP domain-containing protein</fullName>
    </recommendedName>
</protein>
<feature type="compositionally biased region" description="Low complexity" evidence="2">
    <location>
        <begin position="938"/>
        <end position="949"/>
    </location>
</feature>
<keyword evidence="6" id="KW-1185">Reference proteome</keyword>
<dbReference type="InterPro" id="IPR036361">
    <property type="entry name" value="SAP_dom_sf"/>
</dbReference>
<feature type="compositionally biased region" description="Gly residues" evidence="2">
    <location>
        <begin position="2744"/>
        <end position="2753"/>
    </location>
</feature>
<feature type="domain" description="SAP" evidence="3">
    <location>
        <begin position="70"/>
        <end position="104"/>
    </location>
</feature>
<feature type="region of interest" description="Disordered" evidence="2">
    <location>
        <begin position="1"/>
        <end position="70"/>
    </location>
</feature>
<dbReference type="OrthoDB" id="548179at2759"/>
<gene>
    <name evidence="5" type="ORF">HYH02_002575</name>
</gene>
<feature type="region of interest" description="Disordered" evidence="2">
    <location>
        <begin position="1671"/>
        <end position="1695"/>
    </location>
</feature>
<dbReference type="InterPro" id="IPR003034">
    <property type="entry name" value="SAP_dom"/>
</dbReference>
<evidence type="ECO:0000313" key="6">
    <source>
        <dbReference type="Proteomes" id="UP000613740"/>
    </source>
</evidence>
<feature type="region of interest" description="Disordered" evidence="2">
    <location>
        <begin position="551"/>
        <end position="585"/>
    </location>
</feature>
<dbReference type="InterPro" id="IPR011761">
    <property type="entry name" value="ATP-grasp"/>
</dbReference>
<dbReference type="PANTHER" id="PTHR23132">
    <property type="entry name" value="D-ALANINE--D-ALANINE LIGASE"/>
    <property type="match status" value="1"/>
</dbReference>
<feature type="compositionally biased region" description="Low complexity" evidence="2">
    <location>
        <begin position="1053"/>
        <end position="1068"/>
    </location>
</feature>
<evidence type="ECO:0000259" key="4">
    <source>
        <dbReference type="PROSITE" id="PS50975"/>
    </source>
</evidence>
<dbReference type="Gene3D" id="1.10.720.30">
    <property type="entry name" value="SAP domain"/>
    <property type="match status" value="2"/>
</dbReference>
<feature type="compositionally biased region" description="Acidic residues" evidence="2">
    <location>
        <begin position="1915"/>
        <end position="1941"/>
    </location>
</feature>
<accession>A0A835WSP3</accession>
<feature type="region of interest" description="Disordered" evidence="2">
    <location>
        <begin position="2624"/>
        <end position="2763"/>
    </location>
</feature>
<dbReference type="GO" id="GO:0005524">
    <property type="term" value="F:ATP binding"/>
    <property type="evidence" value="ECO:0007669"/>
    <property type="project" value="UniProtKB-UniRule"/>
</dbReference>
<feature type="region of interest" description="Disordered" evidence="2">
    <location>
        <begin position="1049"/>
        <end position="1068"/>
    </location>
</feature>
<feature type="region of interest" description="Disordered" evidence="2">
    <location>
        <begin position="2389"/>
        <end position="2421"/>
    </location>
</feature>
<dbReference type="GO" id="GO:0008716">
    <property type="term" value="F:D-alanine-D-alanine ligase activity"/>
    <property type="evidence" value="ECO:0007669"/>
    <property type="project" value="TreeGrafter"/>
</dbReference>
<dbReference type="Gene3D" id="3.30.470.20">
    <property type="entry name" value="ATP-grasp fold, B domain"/>
    <property type="match status" value="1"/>
</dbReference>
<dbReference type="Pfam" id="PF02037">
    <property type="entry name" value="SAP"/>
    <property type="match status" value="4"/>
</dbReference>
<feature type="compositionally biased region" description="Polar residues" evidence="2">
    <location>
        <begin position="1683"/>
        <end position="1694"/>
    </location>
</feature>
<feature type="region of interest" description="Disordered" evidence="2">
    <location>
        <begin position="1908"/>
        <end position="1941"/>
    </location>
</feature>
<feature type="compositionally biased region" description="Gly residues" evidence="2">
    <location>
        <begin position="2724"/>
        <end position="2737"/>
    </location>
</feature>
<feature type="compositionally biased region" description="Acidic residues" evidence="2">
    <location>
        <begin position="2628"/>
        <end position="2650"/>
    </location>
</feature>
<feature type="region of interest" description="Disordered" evidence="2">
    <location>
        <begin position="467"/>
        <end position="508"/>
    </location>
</feature>
<feature type="compositionally biased region" description="Acidic residues" evidence="2">
    <location>
        <begin position="2685"/>
        <end position="2698"/>
    </location>
</feature>
<dbReference type="PANTHER" id="PTHR23132:SF0">
    <property type="entry name" value="D-ALANINE-D-ALANINE LIGASE FAMILY"/>
    <property type="match status" value="1"/>
</dbReference>
<feature type="compositionally biased region" description="Basic and acidic residues" evidence="2">
    <location>
        <begin position="563"/>
        <end position="577"/>
    </location>
</feature>
<feature type="compositionally biased region" description="Basic and acidic residues" evidence="2">
    <location>
        <begin position="1671"/>
        <end position="1680"/>
    </location>
</feature>
<reference evidence="5" key="1">
    <citation type="journal article" date="2020" name="bioRxiv">
        <title>Comparative genomics of Chlamydomonas.</title>
        <authorList>
            <person name="Craig R.J."/>
            <person name="Hasan A.R."/>
            <person name="Ness R.W."/>
            <person name="Keightley P.D."/>
        </authorList>
    </citation>
    <scope>NUCLEOTIDE SEQUENCE</scope>
    <source>
        <strain evidence="5">CCAP 11/173</strain>
    </source>
</reference>
<dbReference type="PROSITE" id="PS50975">
    <property type="entry name" value="ATP_GRASP"/>
    <property type="match status" value="1"/>
</dbReference>
<comment type="caution">
    <text evidence="5">The sequence shown here is derived from an EMBL/GenBank/DDBJ whole genome shotgun (WGS) entry which is preliminary data.</text>
</comment>
<feature type="domain" description="SAP" evidence="3">
    <location>
        <begin position="139"/>
        <end position="173"/>
    </location>
</feature>
<feature type="domain" description="SAP" evidence="3">
    <location>
        <begin position="430"/>
        <end position="464"/>
    </location>
</feature>
<evidence type="ECO:0000259" key="3">
    <source>
        <dbReference type="PROSITE" id="PS50800"/>
    </source>
</evidence>
<name>A0A835WSP3_9CHLO</name>
<dbReference type="Proteomes" id="UP000613740">
    <property type="component" value="Unassembled WGS sequence"/>
</dbReference>
<evidence type="ECO:0008006" key="7">
    <source>
        <dbReference type="Google" id="ProtNLM"/>
    </source>
</evidence>
<dbReference type="PROSITE" id="PS50800">
    <property type="entry name" value="SAP"/>
    <property type="match status" value="4"/>
</dbReference>
<evidence type="ECO:0000313" key="5">
    <source>
        <dbReference type="EMBL" id="KAG2453252.1"/>
    </source>
</evidence>
<keyword evidence="1" id="KW-0547">Nucleotide-binding</keyword>
<dbReference type="EMBL" id="JAEHOD010000004">
    <property type="protein sequence ID" value="KAG2453252.1"/>
    <property type="molecule type" value="Genomic_DNA"/>
</dbReference>
<proteinExistence type="predicted"/>
<evidence type="ECO:0000256" key="2">
    <source>
        <dbReference type="SAM" id="MobiDB-lite"/>
    </source>
</evidence>
<dbReference type="SUPFAM" id="SSF56059">
    <property type="entry name" value="Glutathione synthetase ATP-binding domain-like"/>
    <property type="match status" value="1"/>
</dbReference>
<feature type="compositionally biased region" description="Low complexity" evidence="2">
    <location>
        <begin position="480"/>
        <end position="494"/>
    </location>
</feature>
<sequence>MLHVGQASAGRPVAGSRSVAKGPRPRQFLVSTFAPSSRRLLVEAKRGGRSTSEPSPPGGDDGPTDALAAAEALSFRDLQAALKERGLPAGGKREELVERLAAALEEEEGAAGRGAGGASTSGRGGAAAAIELDAALDLLEEVAYGELKALCGEVGLPATGKKAELQQRLAEAAAAGQIDLLSLLGGGDELDEEEVEVDGDLNRAGVAGAAARGSSYGSAQATAAAATDAAALLPELLALSAAELEASLAEYGVAPPARGGWRGNKQAMAQALADAMVAEVTAELEEGGEAEYAEEEGDGPDSLFDAEAELSDDARRRLLAAEAEVLREQLRDNTRVQLYGALKAIDKHATYSTRGVLLDRLVRAKAEAALEAALQAAAESPDAAAELRKRIARAAAAPAAAAADGAADGPGGAGAGAMAVDYNKLAVADLKYMRVTDMRAALEHFGLDSGGNKYDMLERLKGHLIARDPSAQRGRGRHPAAAAAGSAAGAAADAAGEDGGAEGGSEGEPLDYVLSMNLRALREELDRRGLSTAGGRTQLQQRLIEELRAEADRSRAAGGGGGEGHDGEGHGGEGGARDDDDEAEGGLPSRLAALAELPLERRAAAAVAAAAADPAQLLVLGGEAPVDVAVVAGGCPPGRLDAAAAALDAARAALDALYTAHMISPLDAVTRPDPETVARFAARAAEVGPAAAAAELEAEAAAARDASADSAQLVTGVAAASAAPAVGGAARPPTGTVVSVWWLDGATGAATLLSPAQVYAATAAELAAGCLPGVHPGLLGVPPPSPLSLSTPALDGPVLAKRERGSSAATSAFGDVQSLAQHLKGAAHVVFPAVPAGGEAHGRLMAALDGAGVGAVVGSGAQAAALTTDRLALLAKLAELHYPVSPLLHLSAADVADAVAIARAQLAAAENDKKFAADKKKGGNKAGRKTAEPEQEEAPAAAASSAGDAGEADEAEKELAVLRAAYEAVKAKVASWFEKQGYHPERQLVILRPRHSGGLATAADAATAMGAERAAALATQPLVAALEGGDAAAALGAWTDMVLEAVPSPPPAAAAAASGGDATAMGSSSSVGKAGSVARFVCTVVETPDGPVALLPTELQVVDTDEAVRRHMAEVAEWEALKQGASDAEAAEAAAEAGAEEPEAWRLLGADPRSLVSPAALPSTVSARLHTPPRFSRKLAHAVRHAAAKLFGQLGLRDVASVEGWALLPPGYEASLQALDEDGEPVVATLWDEDPHILQRLAKQEAERIAADPSPLEAYYDAGSSWHADLDAFDPGRYLSPASNGDHGAGVLLSAVDAAPPLARSHPAVLAAAELGLPHPALLRNLANSALRRAAAAGDERALTPGEEYVSPEEVADAAAITVAVRDALGGAADDEASLAAQAAAVEAAAAPLQLPPAPLQLPMPPALPLYQSAVLQHLREGDEYDQWVETVDPDYWDDAEGPLRVAVAEAHMEQAQEEESGLPRAWGDDPAPMATDMAAAVEVEGQRLLLDAAVAALGEFGEGLASAMRELPLEDALEEDAEISLRRVRPLPGPEEVLGDGRDGTADDPRVAAGWQLAAISELARRHGWELLECADAAQEEADRAAAGVPKPSADEAAAALAAAEAERLVLEAMCEDDDEVMELRTGLVTPVQVYLRFKARMSRREPTSHPLLLSAATTLGYDEFVTPLEGEREEERELVPATSSGKADNGQLQVLPLGEDTPFGPGSTGDSASPTHPAAYVFNVPPDDAVELDTPMSAALLAESLADSGADGGLVAAAAAPVLAAAAARMGLPARGQAAAAGGTLAAVAAAKAGRGRGSGGGEVVAAEVVEEEEEPEEEGEAAAAGASASAFDASEAEALALMELGFSAEAVGVDESSGLPLLAAVGPSIEGLHNDLVLGGWGGAFAELPAFRPLAAILEEAGLEAPGAAGAQEDEEEEQEEDAYGQAEEEEGDDEEFGEADRLALAASSSSDAGASAYGDASGGGDDELSPVAAVVRQVAEDTGDDAAAVEAAAQAAPLAPTRVWVVVGGDAAHHAGREAGLIAGANVLAKLGRYQDLVVEPFLMVPHGEGRDADARRAELLRRRTQAVSGLGLTPGADMPAAMSDLSTLRATAEVANPSGRMDMQPIYAVTPATLARSSVPDALWSVEANAAREGVALHSLTELQRQQRAVHRDVQAELAAAGFEGVAGMWDGNITGQPGPPPARPLDLTSFAEDAARAGAVVLVAGRGSMAECGALQALLQLNGVPFVGPGPDQLALLWDKGELADLLEDLSDSAGVAVPPRLIMPTATALVAADLQPAEADKMMMQLRAQVLGADAVAAGSTAPLLVRPAAEVAGVGVARLDTGADVAAYVAALRAGDEVLPADSLSHPHPEVRLPPLLPLELIFEPYVEADSLMLVVGSSSSSAASESGGAGKRKRRTTEAKAEGTEAAGGSGGARLQALGRSGWVEVCFSLIGPLGAMSCLPPSVRAAVVAAPDLQRAEQADAEEQQQPGGGMAALLAHSPVAPVCPPPAGVLAPEVLAGACQRAVAVADRLALRGCAQVEAFVSTSTGELLVYDINPVPDLGPDSVIYRQAAAAGLLPADLLRQLLGLAIQAAATPQAAAATFEGALAAMEADAEEEGAPVWDDVEYDEEGAGLVGVGADEDDDVEEEGGLGGLDGDEDGELVSGRRRRRGGAEEEEEEDMLGQLEEMRGGGAGADAEEEEAFDEDFGEDWGGAGAGAARGSRGAGNIFFEEDGGLGGGAGGGIGGGYMPLSEAGRGGRGAARGGRGRFDDDDE</sequence>
<feature type="region of interest" description="Disordered" evidence="2">
    <location>
        <begin position="913"/>
        <end position="954"/>
    </location>
</feature>
<feature type="domain" description="ATP-grasp" evidence="4">
    <location>
        <begin position="2513"/>
        <end position="2576"/>
    </location>
</feature>
<keyword evidence="1" id="KW-0067">ATP-binding</keyword>
<evidence type="ECO:0000256" key="1">
    <source>
        <dbReference type="PROSITE-ProRule" id="PRU00409"/>
    </source>
</evidence>
<dbReference type="SUPFAM" id="SSF68906">
    <property type="entry name" value="SAP domain"/>
    <property type="match status" value="2"/>
</dbReference>
<feature type="domain" description="SAP" evidence="3">
    <location>
        <begin position="513"/>
        <end position="547"/>
    </location>
</feature>
<organism evidence="5 6">
    <name type="scientific">Chlamydomonas schloesseri</name>
    <dbReference type="NCBI Taxonomy" id="2026947"/>
    <lineage>
        <taxon>Eukaryota</taxon>
        <taxon>Viridiplantae</taxon>
        <taxon>Chlorophyta</taxon>
        <taxon>core chlorophytes</taxon>
        <taxon>Chlorophyceae</taxon>
        <taxon>CS clade</taxon>
        <taxon>Chlamydomonadales</taxon>
        <taxon>Chlamydomonadaceae</taxon>
        <taxon>Chlamydomonas</taxon>
    </lineage>
</organism>